<evidence type="ECO:0000313" key="3">
    <source>
        <dbReference type="Proteomes" id="UP000677228"/>
    </source>
</evidence>
<evidence type="ECO:0000313" key="1">
    <source>
        <dbReference type="EMBL" id="CAF1036438.1"/>
    </source>
</evidence>
<dbReference type="EMBL" id="CAJNOK010007509">
    <property type="protein sequence ID" value="CAF1036438.1"/>
    <property type="molecule type" value="Genomic_DNA"/>
</dbReference>
<organism evidence="1 3">
    <name type="scientific">Didymodactylos carnosus</name>
    <dbReference type="NCBI Taxonomy" id="1234261"/>
    <lineage>
        <taxon>Eukaryota</taxon>
        <taxon>Metazoa</taxon>
        <taxon>Spiralia</taxon>
        <taxon>Gnathifera</taxon>
        <taxon>Rotifera</taxon>
        <taxon>Eurotatoria</taxon>
        <taxon>Bdelloidea</taxon>
        <taxon>Philodinida</taxon>
        <taxon>Philodinidae</taxon>
        <taxon>Didymodactylos</taxon>
    </lineage>
</organism>
<gene>
    <name evidence="1" type="ORF">OVA965_LOCUS16258</name>
    <name evidence="2" type="ORF">TMI583_LOCUS16267</name>
</gene>
<accession>A0A8S2DS03</accession>
<reference evidence="1" key="1">
    <citation type="submission" date="2021-02" db="EMBL/GenBank/DDBJ databases">
        <authorList>
            <person name="Nowell W R."/>
        </authorList>
    </citation>
    <scope>NUCLEOTIDE SEQUENCE</scope>
</reference>
<proteinExistence type="predicted"/>
<comment type="caution">
    <text evidence="1">The sequence shown here is derived from an EMBL/GenBank/DDBJ whole genome shotgun (WGS) entry which is preliminary data.</text>
</comment>
<dbReference type="AlphaFoldDB" id="A0A8S2DS03"/>
<dbReference type="Proteomes" id="UP000682733">
    <property type="component" value="Unassembled WGS sequence"/>
</dbReference>
<dbReference type="Proteomes" id="UP000677228">
    <property type="component" value="Unassembled WGS sequence"/>
</dbReference>
<dbReference type="EMBL" id="CAJOBA010007520">
    <property type="protein sequence ID" value="CAF3804695.1"/>
    <property type="molecule type" value="Genomic_DNA"/>
</dbReference>
<protein>
    <submittedName>
        <fullName evidence="1">Uncharacterized protein</fullName>
    </submittedName>
</protein>
<name>A0A8S2DS03_9BILA</name>
<evidence type="ECO:0000313" key="2">
    <source>
        <dbReference type="EMBL" id="CAF3804695.1"/>
    </source>
</evidence>
<sequence>MSNSLILDNVVAKSNGLHLSGYDHRPYDYSTISPDKLPDTFKKTRFALTLTHIYPRNYTTEEKAKFYTIEFAEKALASGGIGAPPDKTVLWSGGYIPAHPLGYGLGRIIVERWLVEMNAKVESKGEGNYTCSELYHTAAMTEAGLPVLNPMWDDLSVPYSVKKEVTPTYILGFAACASGQISLNVDDTDMDSFFRGNELMIVMENSNITSVRVIRVKRETDVLEETLYMDRHEWYNAQKDQWVDSIVTRYQVARTSWEKGDYNCLSYERMSKSLIEELYDSYTNMTSGNKLIEGFCKAIGTEYENVDQERDKALENLRLEKFAPLVRANSELLNHNKVDNEHSRTALKRFYAEKSSKQCKQSVDIG</sequence>